<dbReference type="CDD" id="cd03443">
    <property type="entry name" value="PaaI_thioesterase"/>
    <property type="match status" value="1"/>
</dbReference>
<dbReference type="Pfam" id="PF03061">
    <property type="entry name" value="4HBT"/>
    <property type="match status" value="1"/>
</dbReference>
<proteinExistence type="inferred from homology"/>
<dbReference type="InterPro" id="IPR039298">
    <property type="entry name" value="ACOT13"/>
</dbReference>
<dbReference type="PANTHER" id="PTHR21660">
    <property type="entry name" value="THIOESTERASE SUPERFAMILY MEMBER-RELATED"/>
    <property type="match status" value="1"/>
</dbReference>
<dbReference type="EMBL" id="CAEZTS010000017">
    <property type="protein sequence ID" value="CAB4570199.1"/>
    <property type="molecule type" value="Genomic_DNA"/>
</dbReference>
<protein>
    <submittedName>
        <fullName evidence="4">Unannotated protein</fullName>
    </submittedName>
</protein>
<reference evidence="4" key="1">
    <citation type="submission" date="2020-05" db="EMBL/GenBank/DDBJ databases">
        <authorList>
            <person name="Chiriac C."/>
            <person name="Salcher M."/>
            <person name="Ghai R."/>
            <person name="Kavagutti S V."/>
        </authorList>
    </citation>
    <scope>NUCLEOTIDE SEQUENCE</scope>
</reference>
<dbReference type="GO" id="GO:0047617">
    <property type="term" value="F:fatty acyl-CoA hydrolase activity"/>
    <property type="evidence" value="ECO:0007669"/>
    <property type="project" value="InterPro"/>
</dbReference>
<accession>A0A6J6E4J1</accession>
<dbReference type="PANTHER" id="PTHR21660:SF1">
    <property type="entry name" value="ACYL-COENZYME A THIOESTERASE 13"/>
    <property type="match status" value="1"/>
</dbReference>
<dbReference type="InterPro" id="IPR006683">
    <property type="entry name" value="Thioestr_dom"/>
</dbReference>
<dbReference type="SUPFAM" id="SSF54637">
    <property type="entry name" value="Thioesterase/thiol ester dehydrase-isomerase"/>
    <property type="match status" value="1"/>
</dbReference>
<gene>
    <name evidence="4" type="ORF">UFOPK1722_00325</name>
</gene>
<feature type="domain" description="Thioesterase" evidence="3">
    <location>
        <begin position="60"/>
        <end position="129"/>
    </location>
</feature>
<name>A0A6J6E4J1_9ZZZZ</name>
<dbReference type="Gene3D" id="3.10.129.10">
    <property type="entry name" value="Hotdog Thioesterase"/>
    <property type="match status" value="1"/>
</dbReference>
<evidence type="ECO:0000259" key="3">
    <source>
        <dbReference type="Pfam" id="PF03061"/>
    </source>
</evidence>
<comment type="similarity">
    <text evidence="1">Belongs to the thioesterase PaaI family.</text>
</comment>
<sequence length="151" mass="16587">MNHAEEDFAKLPADVEERWLRFGQWDRVYFPKLVGLRVEAVRLDYCRMILPFKPELEQPMGIVHGGAIATLVDAVVVPAIGSAYGPEVGFSTIDMHVQYLSALVKEDAVAEGIVVKRGRSIVFCEASVHGRTSGKPLARGSLTYSVSSPRS</sequence>
<evidence type="ECO:0000256" key="1">
    <source>
        <dbReference type="ARBA" id="ARBA00008324"/>
    </source>
</evidence>
<keyword evidence="2" id="KW-0378">Hydrolase</keyword>
<organism evidence="4">
    <name type="scientific">freshwater metagenome</name>
    <dbReference type="NCBI Taxonomy" id="449393"/>
    <lineage>
        <taxon>unclassified sequences</taxon>
        <taxon>metagenomes</taxon>
        <taxon>ecological metagenomes</taxon>
    </lineage>
</organism>
<evidence type="ECO:0000256" key="2">
    <source>
        <dbReference type="ARBA" id="ARBA00022801"/>
    </source>
</evidence>
<evidence type="ECO:0000313" key="4">
    <source>
        <dbReference type="EMBL" id="CAB4570199.1"/>
    </source>
</evidence>
<dbReference type="InterPro" id="IPR029069">
    <property type="entry name" value="HotDog_dom_sf"/>
</dbReference>
<dbReference type="InterPro" id="IPR003736">
    <property type="entry name" value="PAAI_dom"/>
</dbReference>
<dbReference type="NCBIfam" id="TIGR00369">
    <property type="entry name" value="unchar_dom_1"/>
    <property type="match status" value="1"/>
</dbReference>
<dbReference type="AlphaFoldDB" id="A0A6J6E4J1"/>